<accession>A0A3M2L2Q1</accession>
<dbReference type="OrthoDB" id="4564526at2"/>
<evidence type="ECO:0000313" key="2">
    <source>
        <dbReference type="Proteomes" id="UP000279275"/>
    </source>
</evidence>
<dbReference type="EMBL" id="RFFH01000007">
    <property type="protein sequence ID" value="RMI31246.1"/>
    <property type="molecule type" value="Genomic_DNA"/>
</dbReference>
<keyword evidence="2" id="KW-1185">Reference proteome</keyword>
<dbReference type="RefSeq" id="WP_122189197.1">
    <property type="nucleotide sequence ID" value="NZ_RFFH01000007.1"/>
</dbReference>
<organism evidence="1 2">
    <name type="scientific">Nocardia stercoris</name>
    <dbReference type="NCBI Taxonomy" id="2483361"/>
    <lineage>
        <taxon>Bacteria</taxon>
        <taxon>Bacillati</taxon>
        <taxon>Actinomycetota</taxon>
        <taxon>Actinomycetes</taxon>
        <taxon>Mycobacteriales</taxon>
        <taxon>Nocardiaceae</taxon>
        <taxon>Nocardia</taxon>
    </lineage>
</organism>
<name>A0A3M2L2Q1_9NOCA</name>
<proteinExistence type="predicted"/>
<dbReference type="Proteomes" id="UP000279275">
    <property type="component" value="Unassembled WGS sequence"/>
</dbReference>
<evidence type="ECO:0000313" key="1">
    <source>
        <dbReference type="EMBL" id="RMI31246.1"/>
    </source>
</evidence>
<reference evidence="1 2" key="1">
    <citation type="submission" date="2018-10" db="EMBL/GenBank/DDBJ databases">
        <title>Isolation from cow dung.</title>
        <authorList>
            <person name="Ling L."/>
        </authorList>
    </citation>
    <scope>NUCLEOTIDE SEQUENCE [LARGE SCALE GENOMIC DNA]</scope>
    <source>
        <strain evidence="1 2">NEAU-LL90</strain>
    </source>
</reference>
<comment type="caution">
    <text evidence="1">The sequence shown here is derived from an EMBL/GenBank/DDBJ whole genome shotgun (WGS) entry which is preliminary data.</text>
</comment>
<gene>
    <name evidence="1" type="ORF">EBN03_17890</name>
</gene>
<protein>
    <submittedName>
        <fullName evidence="1">Uncharacterized protein</fullName>
    </submittedName>
</protein>
<sequence>MASRDIVVTVGEQDWLVLDRAAECAGMSVPDYVRWGVRLLALQSQPGAAKRAVGGSVTDRPAADCPEVTESAAWIDSFAQRLSGRADR</sequence>
<dbReference type="AlphaFoldDB" id="A0A3M2L2Q1"/>